<keyword evidence="10" id="KW-0520">NAD</keyword>
<evidence type="ECO:0000256" key="3">
    <source>
        <dbReference type="ARBA" id="ARBA00006105"/>
    </source>
</evidence>
<accession>A0AAD5XMG2</accession>
<feature type="domain" description="FAD-binding FR-type" evidence="13">
    <location>
        <begin position="85"/>
        <end position="196"/>
    </location>
</feature>
<feature type="binding site" evidence="12">
    <location>
        <position position="172"/>
    </location>
    <ligand>
        <name>FAD</name>
        <dbReference type="ChEBI" id="CHEBI:57692"/>
    </ligand>
</feature>
<feature type="binding site" evidence="12">
    <location>
        <position position="144"/>
    </location>
    <ligand>
        <name>FAD</name>
        <dbReference type="ChEBI" id="CHEBI:57692"/>
    </ligand>
</feature>
<evidence type="ECO:0000256" key="12">
    <source>
        <dbReference type="PIRSR" id="PIRSR601834-1"/>
    </source>
</evidence>
<evidence type="ECO:0000256" key="6">
    <source>
        <dbReference type="ARBA" id="ARBA00022692"/>
    </source>
</evidence>
<dbReference type="InterPro" id="IPR017927">
    <property type="entry name" value="FAD-bd_FR_type"/>
</dbReference>
<keyword evidence="11" id="KW-0472">Membrane</keyword>
<dbReference type="Pfam" id="PF00970">
    <property type="entry name" value="FAD_binding_6"/>
    <property type="match status" value="1"/>
</dbReference>
<dbReference type="Gene3D" id="2.40.30.10">
    <property type="entry name" value="Translation factors"/>
    <property type="match status" value="1"/>
</dbReference>
<dbReference type="PANTHER" id="PTHR19370">
    <property type="entry name" value="NADH-CYTOCHROME B5 REDUCTASE"/>
    <property type="match status" value="1"/>
</dbReference>
<evidence type="ECO:0000313" key="14">
    <source>
        <dbReference type="EMBL" id="KAJ3170120.1"/>
    </source>
</evidence>
<dbReference type="EMBL" id="JADGJQ010000098">
    <property type="protein sequence ID" value="KAJ3170120.1"/>
    <property type="molecule type" value="Genomic_DNA"/>
</dbReference>
<dbReference type="Gene3D" id="3.40.50.80">
    <property type="entry name" value="Nucleotide-binding domain of ferredoxin-NADP reductase (FNR) module"/>
    <property type="match status" value="1"/>
</dbReference>
<dbReference type="PROSITE" id="PS51384">
    <property type="entry name" value="FAD_FR"/>
    <property type="match status" value="1"/>
</dbReference>
<dbReference type="SUPFAM" id="SSF63380">
    <property type="entry name" value="Riboflavin synthase domain-like"/>
    <property type="match status" value="1"/>
</dbReference>
<feature type="binding site" evidence="12">
    <location>
        <position position="145"/>
    </location>
    <ligand>
        <name>FAD</name>
        <dbReference type="ChEBI" id="CHEBI:57692"/>
    </ligand>
</feature>
<feature type="binding site" evidence="12">
    <location>
        <position position="143"/>
    </location>
    <ligand>
        <name>FAD</name>
        <dbReference type="ChEBI" id="CHEBI:57692"/>
    </ligand>
</feature>
<dbReference type="SUPFAM" id="SSF52343">
    <property type="entry name" value="Ferredoxin reductase-like, C-terminal NADP-linked domain"/>
    <property type="match status" value="1"/>
</dbReference>
<keyword evidence="8" id="KW-1133">Transmembrane helix</keyword>
<dbReference type="GO" id="GO:0005741">
    <property type="term" value="C:mitochondrial outer membrane"/>
    <property type="evidence" value="ECO:0007669"/>
    <property type="project" value="UniProtKB-SubCell"/>
</dbReference>
<organism evidence="14 15">
    <name type="scientific">Geranomyces variabilis</name>
    <dbReference type="NCBI Taxonomy" id="109894"/>
    <lineage>
        <taxon>Eukaryota</taxon>
        <taxon>Fungi</taxon>
        <taxon>Fungi incertae sedis</taxon>
        <taxon>Chytridiomycota</taxon>
        <taxon>Chytridiomycota incertae sedis</taxon>
        <taxon>Chytridiomycetes</taxon>
        <taxon>Spizellomycetales</taxon>
        <taxon>Powellomycetaceae</taxon>
        <taxon>Geranomyces</taxon>
    </lineage>
</organism>
<comment type="caution">
    <text evidence="14">The sequence shown here is derived from an EMBL/GenBank/DDBJ whole genome shotgun (WGS) entry which is preliminary data.</text>
</comment>
<evidence type="ECO:0000256" key="4">
    <source>
        <dbReference type="ARBA" id="ARBA00012011"/>
    </source>
</evidence>
<feature type="binding site" evidence="12">
    <location>
        <position position="164"/>
    </location>
    <ligand>
        <name>FAD</name>
        <dbReference type="ChEBI" id="CHEBI:57692"/>
    </ligand>
</feature>
<comment type="similarity">
    <text evidence="3">Belongs to the flavoprotein pyridine nucleotide cytochrome reductase family.</text>
</comment>
<evidence type="ECO:0000259" key="13">
    <source>
        <dbReference type="PROSITE" id="PS51384"/>
    </source>
</evidence>
<dbReference type="FunFam" id="3.40.50.80:FF:000009">
    <property type="entry name" value="NADH-cytochrome b5 reductase"/>
    <property type="match status" value="1"/>
</dbReference>
<evidence type="ECO:0000256" key="5">
    <source>
        <dbReference type="ARBA" id="ARBA00022630"/>
    </source>
</evidence>
<dbReference type="CDD" id="cd06183">
    <property type="entry name" value="cyt_b5_reduct_like"/>
    <property type="match status" value="1"/>
</dbReference>
<comment type="subcellular location">
    <subcellularLocation>
        <location evidence="2">Mitochondrion outer membrane</location>
        <topology evidence="2">Single-pass membrane protein</topology>
    </subcellularLocation>
</comment>
<feature type="binding site" evidence="12">
    <location>
        <position position="171"/>
    </location>
    <ligand>
        <name>FAD</name>
        <dbReference type="ChEBI" id="CHEBI:57692"/>
    </ligand>
</feature>
<dbReference type="PRINTS" id="PR00406">
    <property type="entry name" value="CYTB5RDTASE"/>
</dbReference>
<evidence type="ECO:0000256" key="2">
    <source>
        <dbReference type="ARBA" id="ARBA00004572"/>
    </source>
</evidence>
<keyword evidence="9" id="KW-0560">Oxidoreductase</keyword>
<dbReference type="EC" id="1.6.2.2" evidence="4"/>
<dbReference type="InterPro" id="IPR039261">
    <property type="entry name" value="FNR_nucleotide-bd"/>
</dbReference>
<sequence length="340" mass="37154">MLFFRNVVRTVAAGPAFAARRLATDAAPKPRPSTASQLLTVIVPGIVAGGAYYMYTQNQASSALKIKEKLDKAARENPVPALDGSKFLPFALKEVQDVNHNTKRFRFALPSGTTELGLPTASCVVTKFVNGAKPDGKPNAVIRPYTPVEDPADGYTGYFDMIIKKYPNGPMSTHIWSLQPGDTLDIKGPIQKHPYKANEFEKITLLAGGTGITPMIQLIQRVLSNPEDKTKVSLVFANIAEEDILMKDYFDSIAKKHASQVEVRYVLEKPPIGWRGDKGYINEQIIKETAPAQGKGKVFCCGPNQMLEALCGGKAKDFSQGPIGGTLKKLGYTEKDVYKF</sequence>
<evidence type="ECO:0000256" key="7">
    <source>
        <dbReference type="ARBA" id="ARBA00022827"/>
    </source>
</evidence>
<dbReference type="Proteomes" id="UP001212152">
    <property type="component" value="Unassembled WGS sequence"/>
</dbReference>
<comment type="cofactor">
    <cofactor evidence="1 12">
        <name>FAD</name>
        <dbReference type="ChEBI" id="CHEBI:57692"/>
    </cofactor>
</comment>
<dbReference type="AlphaFoldDB" id="A0AAD5XMG2"/>
<dbReference type="PANTHER" id="PTHR19370:SF171">
    <property type="entry name" value="NADH-CYTOCHROME B5 REDUCTASE 2"/>
    <property type="match status" value="1"/>
</dbReference>
<evidence type="ECO:0000256" key="1">
    <source>
        <dbReference type="ARBA" id="ARBA00001974"/>
    </source>
</evidence>
<dbReference type="InterPro" id="IPR001834">
    <property type="entry name" value="CBR-like"/>
</dbReference>
<evidence type="ECO:0000256" key="10">
    <source>
        <dbReference type="ARBA" id="ARBA00023027"/>
    </source>
</evidence>
<proteinExistence type="inferred from homology"/>
<keyword evidence="6" id="KW-0812">Transmembrane</keyword>
<dbReference type="InterPro" id="IPR001433">
    <property type="entry name" value="OxRdtase_FAD/NAD-bd"/>
</dbReference>
<keyword evidence="15" id="KW-1185">Reference proteome</keyword>
<dbReference type="FunFam" id="2.40.30.10:FF:000069">
    <property type="entry name" value="NADH-cytochrome b5 reductase"/>
    <property type="match status" value="1"/>
</dbReference>
<feature type="binding site" evidence="12">
    <location>
        <position position="162"/>
    </location>
    <ligand>
        <name>FAD</name>
        <dbReference type="ChEBI" id="CHEBI:57692"/>
    </ligand>
</feature>
<gene>
    <name evidence="14" type="primary">MCR1</name>
    <name evidence="14" type="ORF">HDU87_008837</name>
</gene>
<name>A0AAD5XMG2_9FUNG</name>
<evidence type="ECO:0000313" key="15">
    <source>
        <dbReference type="Proteomes" id="UP001212152"/>
    </source>
</evidence>
<dbReference type="InterPro" id="IPR017938">
    <property type="entry name" value="Riboflavin_synthase-like_b-brl"/>
</dbReference>
<protein>
    <recommendedName>
        <fullName evidence="4">cytochrome-b5 reductase</fullName>
        <ecNumber evidence="4">1.6.2.2</ecNumber>
    </recommendedName>
</protein>
<evidence type="ECO:0000256" key="9">
    <source>
        <dbReference type="ARBA" id="ARBA00023002"/>
    </source>
</evidence>
<keyword evidence="7 12" id="KW-0274">FAD</keyword>
<evidence type="ECO:0000256" key="11">
    <source>
        <dbReference type="ARBA" id="ARBA00023136"/>
    </source>
</evidence>
<dbReference type="InterPro" id="IPR008333">
    <property type="entry name" value="Cbr1-like_FAD-bd_dom"/>
</dbReference>
<dbReference type="Pfam" id="PF00175">
    <property type="entry name" value="NAD_binding_1"/>
    <property type="match status" value="1"/>
</dbReference>
<evidence type="ECO:0000256" key="8">
    <source>
        <dbReference type="ARBA" id="ARBA00022989"/>
    </source>
</evidence>
<dbReference type="GO" id="GO:0090524">
    <property type="term" value="F:cytochrome-b5 reductase activity, acting on NADH"/>
    <property type="evidence" value="ECO:0007669"/>
    <property type="project" value="UniProtKB-EC"/>
</dbReference>
<reference evidence="14" key="1">
    <citation type="submission" date="2020-05" db="EMBL/GenBank/DDBJ databases">
        <title>Phylogenomic resolution of chytrid fungi.</title>
        <authorList>
            <person name="Stajich J.E."/>
            <person name="Amses K."/>
            <person name="Simmons R."/>
            <person name="Seto K."/>
            <person name="Myers J."/>
            <person name="Bonds A."/>
            <person name="Quandt C.A."/>
            <person name="Barry K."/>
            <person name="Liu P."/>
            <person name="Grigoriev I."/>
            <person name="Longcore J.E."/>
            <person name="James T.Y."/>
        </authorList>
    </citation>
    <scope>NUCLEOTIDE SEQUENCE</scope>
    <source>
        <strain evidence="14">JEL0379</strain>
    </source>
</reference>
<keyword evidence="5 12" id="KW-0285">Flavoprotein</keyword>
<feature type="binding site" evidence="12">
    <location>
        <position position="213"/>
    </location>
    <ligand>
        <name>FAD</name>
        <dbReference type="ChEBI" id="CHEBI:57692"/>
    </ligand>
</feature>